<evidence type="ECO:0000313" key="2">
    <source>
        <dbReference type="Proteomes" id="UP000239001"/>
    </source>
</evidence>
<name>A0A2T1LT11_9CHRO</name>
<organism evidence="1 2">
    <name type="scientific">Aphanothece hegewaldii CCALA 016</name>
    <dbReference type="NCBI Taxonomy" id="2107694"/>
    <lineage>
        <taxon>Bacteria</taxon>
        <taxon>Bacillati</taxon>
        <taxon>Cyanobacteriota</taxon>
        <taxon>Cyanophyceae</taxon>
        <taxon>Oscillatoriophycideae</taxon>
        <taxon>Chroococcales</taxon>
        <taxon>Aphanothecaceae</taxon>
        <taxon>Aphanothece</taxon>
    </lineage>
</organism>
<accession>A0A2T1LT11</accession>
<reference evidence="1 2" key="2">
    <citation type="submission" date="2018-03" db="EMBL/GenBank/DDBJ databases">
        <authorList>
            <person name="Keele B.F."/>
        </authorList>
    </citation>
    <scope>NUCLEOTIDE SEQUENCE [LARGE SCALE GENOMIC DNA]</scope>
    <source>
        <strain evidence="1 2">CCALA 016</strain>
    </source>
</reference>
<keyword evidence="2" id="KW-1185">Reference proteome</keyword>
<sequence length="237" mass="25767">MKRRLLIVGSTTVLVTLVALPSWALISTTGGSSNSLISPFLSLLQTQFGELKNQLSNQMTQWLGNTGSQYAQIGLNMTMGEMGMPDLQSLEEEIKKVFTQENGEQAQVDEAINNSVREVTRTKAEGTLSEDGQEAVKERLENTQKTTDQIDTQAQEAQNETVTQNVLKKIALQNAQTGVLLGSLNSEITDLSVKQDLANQNLTNISEAIDSQNLAQQADQTSAAASLLHLSSMLTLR</sequence>
<protein>
    <submittedName>
        <fullName evidence="1">Uncharacterized protein</fullName>
    </submittedName>
</protein>
<dbReference type="AlphaFoldDB" id="A0A2T1LT11"/>
<dbReference type="Proteomes" id="UP000239001">
    <property type="component" value="Unassembled WGS sequence"/>
</dbReference>
<dbReference type="EMBL" id="PXOH01000030">
    <property type="protein sequence ID" value="PSF33441.1"/>
    <property type="molecule type" value="Genomic_DNA"/>
</dbReference>
<evidence type="ECO:0000313" key="1">
    <source>
        <dbReference type="EMBL" id="PSF33441.1"/>
    </source>
</evidence>
<dbReference type="RefSeq" id="WP_106458675.1">
    <property type="nucleotide sequence ID" value="NZ_PXOH01000030.1"/>
</dbReference>
<reference evidence="1 2" key="1">
    <citation type="submission" date="2018-03" db="EMBL/GenBank/DDBJ databases">
        <title>The ancient ancestry and fast evolution of plastids.</title>
        <authorList>
            <person name="Moore K.R."/>
            <person name="Magnabosco C."/>
            <person name="Momper L."/>
            <person name="Gold D.A."/>
            <person name="Bosak T."/>
            <person name="Fournier G.P."/>
        </authorList>
    </citation>
    <scope>NUCLEOTIDE SEQUENCE [LARGE SCALE GENOMIC DNA]</scope>
    <source>
        <strain evidence="1 2">CCALA 016</strain>
    </source>
</reference>
<comment type="caution">
    <text evidence="1">The sequence shown here is derived from an EMBL/GenBank/DDBJ whole genome shotgun (WGS) entry which is preliminary data.</text>
</comment>
<dbReference type="OrthoDB" id="571842at2"/>
<gene>
    <name evidence="1" type="ORF">C7H19_19925</name>
</gene>
<proteinExistence type="predicted"/>